<dbReference type="STRING" id="378806.STAUR_4916"/>
<dbReference type="GO" id="GO:0004803">
    <property type="term" value="F:transposase activity"/>
    <property type="evidence" value="ECO:0007669"/>
    <property type="project" value="InterPro"/>
</dbReference>
<keyword evidence="2" id="KW-0815">Transposition</keyword>
<evidence type="ECO:0000256" key="3">
    <source>
        <dbReference type="ARBA" id="ARBA00023125"/>
    </source>
</evidence>
<dbReference type="SUPFAM" id="SSF53098">
    <property type="entry name" value="Ribonuclease H-like"/>
    <property type="match status" value="1"/>
</dbReference>
<evidence type="ECO:0000259" key="6">
    <source>
        <dbReference type="Pfam" id="PF01609"/>
    </source>
</evidence>
<sequence>MAFDAILERFVKNSPVSVMARLVLQRAVSAEWMDSLFEAHRKRQYTRELLFSTVVELMSVVAMGLRPSLHAAAKATEGGTSIAALYEKVNRMEPDLVRALVRGSAQRLEPVVQPLRTGEKPWAEGYRVRVMDGNHLPASEKRLKPLREFRGAALPGHSLVVYAPEQGLVVDVVPCEDAHAQERTLVAAVLEHAQQGDLWIADRNFSTTRIVFGLEDRHAAFIIREHGRTPSPTEVGKRKRVGRVETGVVFEQPVQVEDDGGRLLTLRRIELQLDEPTEEGEPLIRLLTNAPKEKLSAEKVACLYRKRWSIEGMFQSLESALHSEVRTLGHPRAALLAFGTAVVAYNILAVIQAAVEAAHPEAKAEGIELSPFFVATEVQATYGGMMIAVGDDVWTAFDEQSPLQLSRTLIRIAQHAQPKRLRKHPRGPKKKTKKGYVSGRTARQHVATARVLASGRIDSTS</sequence>
<gene>
    <name evidence="7" type="ordered locus">STAUR_4916</name>
</gene>
<organism evidence="7 8">
    <name type="scientific">Stigmatella aurantiaca (strain DW4/3-1)</name>
    <dbReference type="NCBI Taxonomy" id="378806"/>
    <lineage>
        <taxon>Bacteria</taxon>
        <taxon>Pseudomonadati</taxon>
        <taxon>Myxococcota</taxon>
        <taxon>Myxococcia</taxon>
        <taxon>Myxococcales</taxon>
        <taxon>Cystobacterineae</taxon>
        <taxon>Archangiaceae</taxon>
        <taxon>Stigmatella</taxon>
    </lineage>
</organism>
<evidence type="ECO:0000256" key="2">
    <source>
        <dbReference type="ARBA" id="ARBA00022578"/>
    </source>
</evidence>
<dbReference type="PANTHER" id="PTHR33258">
    <property type="entry name" value="TRANSPOSASE INSL FOR INSERTION SEQUENCE ELEMENT IS186A-RELATED"/>
    <property type="match status" value="1"/>
</dbReference>
<evidence type="ECO:0000313" key="8">
    <source>
        <dbReference type="Proteomes" id="UP000001351"/>
    </source>
</evidence>
<protein>
    <submittedName>
        <fullName evidence="7">Transposase, IS4-like protein</fullName>
    </submittedName>
</protein>
<dbReference type="KEGG" id="sur:STAUR_4916"/>
<evidence type="ECO:0000256" key="1">
    <source>
        <dbReference type="ARBA" id="ARBA00010075"/>
    </source>
</evidence>
<dbReference type="Gene3D" id="3.90.350.10">
    <property type="entry name" value="Transposase Inhibitor Protein From Tn5, Chain A, domain 1"/>
    <property type="match status" value="1"/>
</dbReference>
<dbReference type="AlphaFoldDB" id="E3FFD7"/>
<proteinExistence type="inferred from homology"/>
<dbReference type="eggNOG" id="COG3385">
    <property type="taxonomic scope" value="Bacteria"/>
</dbReference>
<evidence type="ECO:0000313" key="7">
    <source>
        <dbReference type="EMBL" id="ADO72694.1"/>
    </source>
</evidence>
<dbReference type="Proteomes" id="UP000001351">
    <property type="component" value="Chromosome"/>
</dbReference>
<feature type="region of interest" description="Disordered" evidence="5">
    <location>
        <begin position="416"/>
        <end position="442"/>
    </location>
</feature>
<dbReference type="EMBL" id="CP002271">
    <property type="protein sequence ID" value="ADO72694.1"/>
    <property type="molecule type" value="Genomic_DNA"/>
</dbReference>
<dbReference type="NCBIfam" id="NF033592">
    <property type="entry name" value="transpos_IS4_1"/>
    <property type="match status" value="1"/>
</dbReference>
<dbReference type="Pfam" id="PF01609">
    <property type="entry name" value="DDE_Tnp_1"/>
    <property type="match status" value="1"/>
</dbReference>
<keyword evidence="4" id="KW-0233">DNA recombination</keyword>
<dbReference type="InterPro" id="IPR012337">
    <property type="entry name" value="RNaseH-like_sf"/>
</dbReference>
<dbReference type="PANTHER" id="PTHR33258:SF1">
    <property type="entry name" value="TRANSPOSASE INSL FOR INSERTION SEQUENCE ELEMENT IS186A-RELATED"/>
    <property type="match status" value="1"/>
</dbReference>
<feature type="compositionally biased region" description="Basic residues" evidence="5">
    <location>
        <begin position="417"/>
        <end position="434"/>
    </location>
</feature>
<comment type="similarity">
    <text evidence="1">Belongs to the transposase 11 family.</text>
</comment>
<dbReference type="InterPro" id="IPR002559">
    <property type="entry name" value="Transposase_11"/>
</dbReference>
<accession>E3FFD7</accession>
<dbReference type="HOGENOM" id="CLU_047560_0_0_7"/>
<evidence type="ECO:0000256" key="5">
    <source>
        <dbReference type="SAM" id="MobiDB-lite"/>
    </source>
</evidence>
<reference evidence="7 8" key="1">
    <citation type="journal article" date="2011" name="Mol. Biol. Evol.">
        <title>Comparative genomic analysis of fruiting body formation in Myxococcales.</title>
        <authorList>
            <person name="Huntley S."/>
            <person name="Hamann N."/>
            <person name="Wegener-Feldbrugge S."/>
            <person name="Treuner-Lange A."/>
            <person name="Kube M."/>
            <person name="Reinhardt R."/>
            <person name="Klages S."/>
            <person name="Muller R."/>
            <person name="Ronning C.M."/>
            <person name="Nierman W.C."/>
            <person name="Sogaard-Andersen L."/>
        </authorList>
    </citation>
    <scope>NUCLEOTIDE SEQUENCE [LARGE SCALE GENOMIC DNA]</scope>
    <source>
        <strain evidence="7 8">DW4/3-1</strain>
    </source>
</reference>
<dbReference type="GO" id="GO:0006313">
    <property type="term" value="P:DNA transposition"/>
    <property type="evidence" value="ECO:0007669"/>
    <property type="project" value="InterPro"/>
</dbReference>
<keyword evidence="8" id="KW-1185">Reference proteome</keyword>
<dbReference type="InterPro" id="IPR047952">
    <property type="entry name" value="Transpos_IS4"/>
</dbReference>
<keyword evidence="3" id="KW-0238">DNA-binding</keyword>
<dbReference type="GO" id="GO:0003677">
    <property type="term" value="F:DNA binding"/>
    <property type="evidence" value="ECO:0007669"/>
    <property type="project" value="UniProtKB-KW"/>
</dbReference>
<name>E3FFD7_STIAD</name>
<evidence type="ECO:0000256" key="4">
    <source>
        <dbReference type="ARBA" id="ARBA00023172"/>
    </source>
</evidence>
<feature type="domain" description="Transposase IS4-like" evidence="6">
    <location>
        <begin position="126"/>
        <end position="347"/>
    </location>
</feature>